<comment type="caution">
    <text evidence="16">The sequence shown here is derived from an EMBL/GenBank/DDBJ whole genome shotgun (WGS) entry which is preliminary data.</text>
</comment>
<evidence type="ECO:0000256" key="7">
    <source>
        <dbReference type="ARBA" id="ARBA00022915"/>
    </source>
</evidence>
<dbReference type="SMART" id="SM01130">
    <property type="entry name" value="DHDPS"/>
    <property type="match status" value="1"/>
</dbReference>
<gene>
    <name evidence="12" type="primary">dapA</name>
    <name evidence="16" type="ORF">EV186_103228</name>
</gene>
<reference evidence="16 17" key="1">
    <citation type="submission" date="2019-03" db="EMBL/GenBank/DDBJ databases">
        <title>Genomic Encyclopedia of Type Strains, Phase IV (KMG-IV): sequencing the most valuable type-strain genomes for metagenomic binning, comparative biology and taxonomic classification.</title>
        <authorList>
            <person name="Goeker M."/>
        </authorList>
    </citation>
    <scope>NUCLEOTIDE SEQUENCE [LARGE SCALE GENOMIC DNA]</scope>
    <source>
        <strain evidence="16 17">DSM 45361</strain>
    </source>
</reference>
<keyword evidence="17" id="KW-1185">Reference proteome</keyword>
<dbReference type="UniPathway" id="UPA00034">
    <property type="reaction ID" value="UER00017"/>
</dbReference>
<dbReference type="SUPFAM" id="SSF51569">
    <property type="entry name" value="Aldolase"/>
    <property type="match status" value="1"/>
</dbReference>
<evidence type="ECO:0000256" key="2">
    <source>
        <dbReference type="ARBA" id="ARBA00005120"/>
    </source>
</evidence>
<keyword evidence="10 12" id="KW-0704">Schiff base</keyword>
<feature type="active site" description="Schiff-base intermediate with substrate" evidence="12 14">
    <location>
        <position position="172"/>
    </location>
</feature>
<dbReference type="PROSITE" id="PS00665">
    <property type="entry name" value="DHDPS_1"/>
    <property type="match status" value="1"/>
</dbReference>
<feature type="site" description="Part of a proton relay during catalysis" evidence="12">
    <location>
        <position position="55"/>
    </location>
</feature>
<dbReference type="InterPro" id="IPR013785">
    <property type="entry name" value="Aldolase_TIM"/>
</dbReference>
<dbReference type="Gene3D" id="3.20.20.70">
    <property type="entry name" value="Aldolase class I"/>
    <property type="match status" value="1"/>
</dbReference>
<comment type="caution">
    <text evidence="12">Was originally thought to be a dihydrodipicolinate synthase (DHDPS), catalyzing the condensation of (S)-aspartate-beta-semialdehyde [(S)-ASA] and pyruvate to dihydrodipicolinate (DHDP). However, it was shown in E.coli that the product of the enzymatic reaction is not dihydrodipicolinate but in fact (4S)-4-hydroxy-2,3,4,5-tetrahydro-(2S)-dipicolinic acid (HTPA), and that the consecutive dehydration reaction leading to DHDP is not spontaneous but catalyzed by DapB.</text>
</comment>
<dbReference type="PROSITE" id="PS00666">
    <property type="entry name" value="DHDPS_2"/>
    <property type="match status" value="1"/>
</dbReference>
<dbReference type="PRINTS" id="PR00146">
    <property type="entry name" value="DHPICSNTHASE"/>
</dbReference>
<dbReference type="PANTHER" id="PTHR12128">
    <property type="entry name" value="DIHYDRODIPICOLINATE SYNTHASE"/>
    <property type="match status" value="1"/>
</dbReference>
<dbReference type="AlphaFoldDB" id="A0A4R6SDS8"/>
<evidence type="ECO:0000313" key="16">
    <source>
        <dbReference type="EMBL" id="TDP97265.1"/>
    </source>
</evidence>
<keyword evidence="9 12" id="KW-0456">Lyase</keyword>
<sequence>MTVPPTAAPGRPFGRVLTAMVTPFDAEGALDLDRAQELATHLVELGNDGLVVNGTTGESPTTTDAEKADLIRAVREAVGEGVTVIGSVGTYDTAHTVQLAKQAEEAGAHGLLVVTPYYSRPPQAGLLAHFTAVADATGLPMMLYDIPPRSVVPIEVDTLRRLAEHPRIVAVKDAKGDLIAGSQVIASTDLAYYSGDDGLNLPWLSIGAVGYVSVIGHVVAGRLRSMLDNYERGDVTTARTIHNGLLPVLRAFGRVGGVVFSKTALRLRGHDCGDPRLPLPPATAEQVTAIAGDLAEAGVPLATVPASHVATARVAHADAAAAYVYPTTHTSAGQVHQ</sequence>
<dbReference type="OrthoDB" id="9782828at2"/>
<dbReference type="Pfam" id="PF00701">
    <property type="entry name" value="DHDPS"/>
    <property type="match status" value="1"/>
</dbReference>
<evidence type="ECO:0000256" key="6">
    <source>
        <dbReference type="ARBA" id="ARBA00022605"/>
    </source>
</evidence>
<comment type="similarity">
    <text evidence="3 12 13">Belongs to the DapA family.</text>
</comment>
<evidence type="ECO:0000256" key="5">
    <source>
        <dbReference type="ARBA" id="ARBA00022490"/>
    </source>
</evidence>
<evidence type="ECO:0000256" key="12">
    <source>
        <dbReference type="HAMAP-Rule" id="MF_00418"/>
    </source>
</evidence>
<dbReference type="HAMAP" id="MF_00418">
    <property type="entry name" value="DapA"/>
    <property type="match status" value="1"/>
</dbReference>
<evidence type="ECO:0000256" key="8">
    <source>
        <dbReference type="ARBA" id="ARBA00023154"/>
    </source>
</evidence>
<dbReference type="PANTHER" id="PTHR12128:SF66">
    <property type="entry name" value="4-HYDROXY-2-OXOGLUTARATE ALDOLASE, MITOCHONDRIAL"/>
    <property type="match status" value="1"/>
</dbReference>
<dbReference type="InterPro" id="IPR020624">
    <property type="entry name" value="Schiff_base-form_aldolases_CS"/>
</dbReference>
<evidence type="ECO:0000256" key="4">
    <source>
        <dbReference type="ARBA" id="ARBA00012086"/>
    </source>
</evidence>
<proteinExistence type="inferred from homology"/>
<evidence type="ECO:0000256" key="11">
    <source>
        <dbReference type="ARBA" id="ARBA00047836"/>
    </source>
</evidence>
<comment type="pathway">
    <text evidence="2 12">Amino-acid biosynthesis; L-lysine biosynthesis via DAP pathway; (S)-tetrahydrodipicolinate from L-aspartate: step 3/4.</text>
</comment>
<protein>
    <recommendedName>
        <fullName evidence="4 12">4-hydroxy-tetrahydrodipicolinate synthase</fullName>
        <shortName evidence="12">HTPA synthase</shortName>
        <ecNumber evidence="4 12">4.3.3.7</ecNumber>
    </recommendedName>
</protein>
<keyword evidence="7 12" id="KW-0220">Diaminopimelate biosynthesis</keyword>
<feature type="site" description="Part of a proton relay during catalysis" evidence="12">
    <location>
        <position position="118"/>
    </location>
</feature>
<dbReference type="InterPro" id="IPR002220">
    <property type="entry name" value="DapA-like"/>
</dbReference>
<dbReference type="GO" id="GO:0005829">
    <property type="term" value="C:cytosol"/>
    <property type="evidence" value="ECO:0007669"/>
    <property type="project" value="TreeGrafter"/>
</dbReference>
<comment type="function">
    <text evidence="1 12">Catalyzes the condensation of (S)-aspartate-beta-semialdehyde [(S)-ASA] and pyruvate to 4-hydroxy-tetrahydrodipicolinate (HTPA).</text>
</comment>
<comment type="subunit">
    <text evidence="12">Homotetramer; dimer of dimers.</text>
</comment>
<evidence type="ECO:0000256" key="1">
    <source>
        <dbReference type="ARBA" id="ARBA00003294"/>
    </source>
</evidence>
<dbReference type="NCBIfam" id="TIGR00674">
    <property type="entry name" value="dapA"/>
    <property type="match status" value="1"/>
</dbReference>
<evidence type="ECO:0000256" key="13">
    <source>
        <dbReference type="PIRNR" id="PIRNR001365"/>
    </source>
</evidence>
<evidence type="ECO:0000313" key="17">
    <source>
        <dbReference type="Proteomes" id="UP000295444"/>
    </source>
</evidence>
<keyword evidence="6 12" id="KW-0028">Amino-acid biosynthesis</keyword>
<evidence type="ECO:0000256" key="15">
    <source>
        <dbReference type="PIRSR" id="PIRSR001365-2"/>
    </source>
</evidence>
<dbReference type="CDD" id="cd00950">
    <property type="entry name" value="DHDPS"/>
    <property type="match status" value="1"/>
</dbReference>
<dbReference type="GO" id="GO:0019877">
    <property type="term" value="P:diaminopimelate biosynthetic process"/>
    <property type="evidence" value="ECO:0007669"/>
    <property type="project" value="UniProtKB-UniRule"/>
</dbReference>
<dbReference type="InterPro" id="IPR020625">
    <property type="entry name" value="Schiff_base-form_aldolases_AS"/>
</dbReference>
<name>A0A4R6SDS8_LABRH</name>
<dbReference type="Proteomes" id="UP000295444">
    <property type="component" value="Unassembled WGS sequence"/>
</dbReference>
<evidence type="ECO:0000256" key="9">
    <source>
        <dbReference type="ARBA" id="ARBA00023239"/>
    </source>
</evidence>
<feature type="binding site" evidence="12 15">
    <location>
        <position position="56"/>
    </location>
    <ligand>
        <name>pyruvate</name>
        <dbReference type="ChEBI" id="CHEBI:15361"/>
    </ligand>
</feature>
<keyword evidence="5 12" id="KW-0963">Cytoplasm</keyword>
<feature type="active site" description="Proton donor/acceptor" evidence="12 14">
    <location>
        <position position="144"/>
    </location>
</feature>
<dbReference type="InterPro" id="IPR005263">
    <property type="entry name" value="DapA"/>
</dbReference>
<dbReference type="PIRSF" id="PIRSF001365">
    <property type="entry name" value="DHDPS"/>
    <property type="match status" value="1"/>
</dbReference>
<evidence type="ECO:0000256" key="14">
    <source>
        <dbReference type="PIRSR" id="PIRSR001365-1"/>
    </source>
</evidence>
<dbReference type="GO" id="GO:0008840">
    <property type="term" value="F:4-hydroxy-tetrahydrodipicolinate synthase activity"/>
    <property type="evidence" value="ECO:0007669"/>
    <property type="project" value="UniProtKB-UniRule"/>
</dbReference>
<dbReference type="RefSeq" id="WP_133850494.1">
    <property type="nucleotide sequence ID" value="NZ_SNXZ01000003.1"/>
</dbReference>
<comment type="catalytic activity">
    <reaction evidence="11 12">
        <text>L-aspartate 4-semialdehyde + pyruvate = (2S,4S)-4-hydroxy-2,3,4,5-tetrahydrodipicolinate + H2O + H(+)</text>
        <dbReference type="Rhea" id="RHEA:34171"/>
        <dbReference type="ChEBI" id="CHEBI:15361"/>
        <dbReference type="ChEBI" id="CHEBI:15377"/>
        <dbReference type="ChEBI" id="CHEBI:15378"/>
        <dbReference type="ChEBI" id="CHEBI:67139"/>
        <dbReference type="ChEBI" id="CHEBI:537519"/>
        <dbReference type="EC" id="4.3.3.7"/>
    </reaction>
</comment>
<accession>A0A4R6SDS8</accession>
<dbReference type="EC" id="4.3.3.7" evidence="4 12"/>
<dbReference type="EMBL" id="SNXZ01000003">
    <property type="protein sequence ID" value="TDP97265.1"/>
    <property type="molecule type" value="Genomic_DNA"/>
</dbReference>
<evidence type="ECO:0000256" key="3">
    <source>
        <dbReference type="ARBA" id="ARBA00007592"/>
    </source>
</evidence>
<dbReference type="GO" id="GO:0009089">
    <property type="term" value="P:lysine biosynthetic process via diaminopimelate"/>
    <property type="evidence" value="ECO:0007669"/>
    <property type="project" value="UniProtKB-UniRule"/>
</dbReference>
<feature type="binding site" evidence="12 15">
    <location>
        <position position="212"/>
    </location>
    <ligand>
        <name>pyruvate</name>
        <dbReference type="ChEBI" id="CHEBI:15361"/>
    </ligand>
</feature>
<evidence type="ECO:0000256" key="10">
    <source>
        <dbReference type="ARBA" id="ARBA00023270"/>
    </source>
</evidence>
<keyword evidence="8 12" id="KW-0457">Lysine biosynthesis</keyword>
<organism evidence="16 17">
    <name type="scientific">Labedaea rhizosphaerae</name>
    <dbReference type="NCBI Taxonomy" id="598644"/>
    <lineage>
        <taxon>Bacteria</taxon>
        <taxon>Bacillati</taxon>
        <taxon>Actinomycetota</taxon>
        <taxon>Actinomycetes</taxon>
        <taxon>Pseudonocardiales</taxon>
        <taxon>Pseudonocardiaceae</taxon>
        <taxon>Labedaea</taxon>
    </lineage>
</organism>
<comment type="subcellular location">
    <subcellularLocation>
        <location evidence="12">Cytoplasm</location>
    </subcellularLocation>
</comment>